<dbReference type="GO" id="GO:0015074">
    <property type="term" value="P:DNA integration"/>
    <property type="evidence" value="ECO:0007669"/>
    <property type="project" value="InterPro"/>
</dbReference>
<dbReference type="PROSITE" id="PS51900">
    <property type="entry name" value="CB"/>
    <property type="match status" value="1"/>
</dbReference>
<dbReference type="Pfam" id="PF00589">
    <property type="entry name" value="Phage_integrase"/>
    <property type="match status" value="1"/>
</dbReference>
<dbReference type="InterPro" id="IPR002104">
    <property type="entry name" value="Integrase_catalytic"/>
</dbReference>
<proteinExistence type="predicted"/>
<protein>
    <submittedName>
        <fullName evidence="6">Integrase family protein</fullName>
    </submittedName>
</protein>
<keyword evidence="1 3" id="KW-0238">DNA-binding</keyword>
<name>C8XFF3_NAKMY</name>
<dbReference type="EMBL" id="CP001737">
    <property type="protein sequence ID" value="ACV79930.1"/>
    <property type="molecule type" value="Genomic_DNA"/>
</dbReference>
<gene>
    <name evidence="6" type="ordered locus">Namu_3615</name>
</gene>
<dbReference type="SUPFAM" id="SSF56349">
    <property type="entry name" value="DNA breaking-rejoining enzymes"/>
    <property type="match status" value="1"/>
</dbReference>
<dbReference type="PANTHER" id="PTHR30349">
    <property type="entry name" value="PHAGE INTEGRASE-RELATED"/>
    <property type="match status" value="1"/>
</dbReference>
<keyword evidence="2" id="KW-0233">DNA recombination</keyword>
<keyword evidence="7" id="KW-1185">Reference proteome</keyword>
<feature type="domain" description="Tyr recombinase" evidence="4">
    <location>
        <begin position="383"/>
        <end position="580"/>
    </location>
</feature>
<evidence type="ECO:0000259" key="5">
    <source>
        <dbReference type="PROSITE" id="PS51900"/>
    </source>
</evidence>
<dbReference type="HOGENOM" id="CLU_032200_0_0_11"/>
<evidence type="ECO:0000256" key="3">
    <source>
        <dbReference type="PROSITE-ProRule" id="PRU01248"/>
    </source>
</evidence>
<dbReference type="InterPro" id="IPR044068">
    <property type="entry name" value="CB"/>
</dbReference>
<dbReference type="Proteomes" id="UP000002218">
    <property type="component" value="Chromosome"/>
</dbReference>
<dbReference type="Gene3D" id="1.10.443.10">
    <property type="entry name" value="Intergrase catalytic core"/>
    <property type="match status" value="1"/>
</dbReference>
<dbReference type="eggNOG" id="COG4974">
    <property type="taxonomic scope" value="Bacteria"/>
</dbReference>
<evidence type="ECO:0000256" key="1">
    <source>
        <dbReference type="ARBA" id="ARBA00023125"/>
    </source>
</evidence>
<dbReference type="STRING" id="479431.Namu_3615"/>
<evidence type="ECO:0000256" key="2">
    <source>
        <dbReference type="ARBA" id="ARBA00023172"/>
    </source>
</evidence>
<evidence type="ECO:0000313" key="6">
    <source>
        <dbReference type="EMBL" id="ACV79930.1"/>
    </source>
</evidence>
<feature type="domain" description="Core-binding (CB)" evidence="5">
    <location>
        <begin position="264"/>
        <end position="359"/>
    </location>
</feature>
<sequence length="638" mass="70868">MSSPSIAALTVEPPGTGRWRIHARIEDYRSWVREYIPHEAVRWERIRAYRRFTETWPDLEEWFTAPLPVRLGFTGGELRPTGRTEMHRANGYLIYLSLVGGVGLDFDLLLGRKYTRPFSVPGGGNGLGVDLAMFDRWVARMVELGYPQAGARGYLMWALGRLVLHRGDPDLTAITADDLFALGNAVRDFGARPDYQQLRRALFTVSGAADTGHTGDQFIRTHLAKLHAAHVLLFNEGQVGQAPQVGTRQRIGWADRLLPEPCPPAIRAVVERYLRLRLEAKFDRPQTVRLTREGLRRLVNWLAKVHPEITNLRQLDRSLIEDYLQWLPGCLSQQTGQPLTPSTVASAISAVGAFCRDTAVWGWTDVPGRPLVTTRDTPKQPKPLPRFLPADELAAIMTAIDALADPAQRAALLLLRWSGARRDEIRRLTWDCLDHDLHGNPRLRIPVGKSYTERIVPLHPDAAAALRGAITAAKAQNAIARHDQHASRAVNYVFMRHGKLLSKTTLFDDAFRTVCGAAGLLDAHGVPKVSAHRFRHTLGTQLAEGGARIQTIMAILGHRSAEMSLVYSRISDPEIRRQYETALAGGGRIAGPAADALLHDKLDYQAVHWLQTNFLKTELELGHCLGCPPKGPANAISC</sequence>
<dbReference type="PROSITE" id="PS51898">
    <property type="entry name" value="TYR_RECOMBINASE"/>
    <property type="match status" value="1"/>
</dbReference>
<dbReference type="InterPro" id="IPR010998">
    <property type="entry name" value="Integrase_recombinase_N"/>
</dbReference>
<dbReference type="Gene3D" id="1.10.150.130">
    <property type="match status" value="1"/>
</dbReference>
<dbReference type="InterPro" id="IPR050090">
    <property type="entry name" value="Tyrosine_recombinase_XerCD"/>
</dbReference>
<dbReference type="GO" id="GO:0003677">
    <property type="term" value="F:DNA binding"/>
    <property type="evidence" value="ECO:0007669"/>
    <property type="project" value="UniProtKB-UniRule"/>
</dbReference>
<dbReference type="InterPro" id="IPR013762">
    <property type="entry name" value="Integrase-like_cat_sf"/>
</dbReference>
<dbReference type="CDD" id="cd00796">
    <property type="entry name" value="INT_Rci_Hp1_C"/>
    <property type="match status" value="1"/>
</dbReference>
<dbReference type="KEGG" id="nml:Namu_3615"/>
<evidence type="ECO:0000313" key="7">
    <source>
        <dbReference type="Proteomes" id="UP000002218"/>
    </source>
</evidence>
<dbReference type="PANTHER" id="PTHR30349:SF90">
    <property type="entry name" value="TYROSINE RECOMBINASE XERD"/>
    <property type="match status" value="1"/>
</dbReference>
<reference evidence="6 7" key="2">
    <citation type="journal article" date="2010" name="Stand. Genomic Sci.">
        <title>Complete genome sequence of Nakamurella multipartita type strain (Y-104).</title>
        <authorList>
            <person name="Tice H."/>
            <person name="Mayilraj S."/>
            <person name="Sims D."/>
            <person name="Lapidus A."/>
            <person name="Nolan M."/>
            <person name="Lucas S."/>
            <person name="Glavina Del Rio T."/>
            <person name="Copeland A."/>
            <person name="Cheng J.F."/>
            <person name="Meincke L."/>
            <person name="Bruce D."/>
            <person name="Goodwin L."/>
            <person name="Pitluck S."/>
            <person name="Ivanova N."/>
            <person name="Mavromatis K."/>
            <person name="Ovchinnikova G."/>
            <person name="Pati A."/>
            <person name="Chen A."/>
            <person name="Palaniappan K."/>
            <person name="Land M."/>
            <person name="Hauser L."/>
            <person name="Chang Y.J."/>
            <person name="Jeffries C.D."/>
            <person name="Detter J.C."/>
            <person name="Brettin T."/>
            <person name="Rohde M."/>
            <person name="Goker M."/>
            <person name="Bristow J."/>
            <person name="Eisen J.A."/>
            <person name="Markowitz V."/>
            <person name="Hugenholtz P."/>
            <person name="Kyrpides N.C."/>
            <person name="Klenk H.P."/>
            <person name="Chen F."/>
        </authorList>
    </citation>
    <scope>NUCLEOTIDE SEQUENCE [LARGE SCALE GENOMIC DNA]</scope>
    <source>
        <strain evidence="7">ATCC 700099 / DSM 44233 / CIP 104796 / JCM 9543 / NBRC 105858 / Y-104</strain>
    </source>
</reference>
<dbReference type="InterPro" id="IPR011010">
    <property type="entry name" value="DNA_brk_join_enz"/>
</dbReference>
<evidence type="ECO:0000259" key="4">
    <source>
        <dbReference type="PROSITE" id="PS51898"/>
    </source>
</evidence>
<dbReference type="GO" id="GO:0006310">
    <property type="term" value="P:DNA recombination"/>
    <property type="evidence" value="ECO:0007669"/>
    <property type="project" value="UniProtKB-KW"/>
</dbReference>
<dbReference type="InParanoid" id="C8XFF3"/>
<reference evidence="7" key="1">
    <citation type="submission" date="2009-09" db="EMBL/GenBank/DDBJ databases">
        <title>The complete genome of Nakamurella multipartita DSM 44233.</title>
        <authorList>
            <consortium name="US DOE Joint Genome Institute (JGI-PGF)"/>
            <person name="Lucas S."/>
            <person name="Copeland A."/>
            <person name="Lapidus A."/>
            <person name="Glavina del Rio T."/>
            <person name="Dalin E."/>
            <person name="Tice H."/>
            <person name="Bruce D."/>
            <person name="Goodwin L."/>
            <person name="Pitluck S."/>
            <person name="Kyrpides N."/>
            <person name="Mavromatis K."/>
            <person name="Ivanova N."/>
            <person name="Ovchinnikova G."/>
            <person name="Sims D."/>
            <person name="Meincke L."/>
            <person name="Brettin T."/>
            <person name="Detter J.C."/>
            <person name="Han C."/>
            <person name="Larimer F."/>
            <person name="Land M."/>
            <person name="Hauser L."/>
            <person name="Markowitz V."/>
            <person name="Cheng J.-F."/>
            <person name="Hugenholtz P."/>
            <person name="Woyke T."/>
            <person name="Wu D."/>
            <person name="Klenk H.-P."/>
            <person name="Eisen J.A."/>
        </authorList>
    </citation>
    <scope>NUCLEOTIDE SEQUENCE [LARGE SCALE GENOMIC DNA]</scope>
    <source>
        <strain evidence="7">ATCC 700099 / DSM 44233 / CIP 104796 / JCM 9543 / NBRC 105858 / Y-104</strain>
    </source>
</reference>
<organism evidence="6 7">
    <name type="scientific">Nakamurella multipartita (strain ATCC 700099 / DSM 44233 / CIP 104796 / JCM 9543 / NBRC 105858 / Y-104)</name>
    <name type="common">Microsphaera multipartita</name>
    <dbReference type="NCBI Taxonomy" id="479431"/>
    <lineage>
        <taxon>Bacteria</taxon>
        <taxon>Bacillati</taxon>
        <taxon>Actinomycetota</taxon>
        <taxon>Actinomycetes</taxon>
        <taxon>Nakamurellales</taxon>
        <taxon>Nakamurellaceae</taxon>
        <taxon>Nakamurella</taxon>
    </lineage>
</organism>
<dbReference type="RefSeq" id="WP_015748774.1">
    <property type="nucleotide sequence ID" value="NC_013235.1"/>
</dbReference>
<accession>C8XFF3</accession>
<dbReference type="AlphaFoldDB" id="C8XFF3"/>